<protein>
    <submittedName>
        <fullName evidence="2">Uncharacterized protein</fullName>
    </submittedName>
</protein>
<evidence type="ECO:0000313" key="3">
    <source>
        <dbReference type="Proteomes" id="UP000577419"/>
    </source>
</evidence>
<gene>
    <name evidence="2" type="ORF">HA237_00280</name>
</gene>
<dbReference type="Proteomes" id="UP000577419">
    <property type="component" value="Unassembled WGS sequence"/>
</dbReference>
<comment type="caution">
    <text evidence="2">The sequence shown here is derived from an EMBL/GenBank/DDBJ whole genome shotgun (WGS) entry which is preliminary data.</text>
</comment>
<keyword evidence="1" id="KW-0175">Coiled coil</keyword>
<organism evidence="2 3">
    <name type="scientific">Candidatus Iainarchaeum sp</name>
    <dbReference type="NCBI Taxonomy" id="3101447"/>
    <lineage>
        <taxon>Archaea</taxon>
        <taxon>Candidatus Iainarchaeota</taxon>
        <taxon>Candidatus Iainarchaeia</taxon>
        <taxon>Candidatus Iainarchaeales</taxon>
        <taxon>Candidatus Iainarchaeaceae</taxon>
        <taxon>Candidatus Iainarchaeum</taxon>
    </lineage>
</organism>
<evidence type="ECO:0000256" key="1">
    <source>
        <dbReference type="SAM" id="Coils"/>
    </source>
</evidence>
<dbReference type="AlphaFoldDB" id="A0A7J4IXU3"/>
<sequence length="159" mass="18508">MPKNPPRKRTPKVDKTLLQKFIRTQHPVTGHHFIEKQEQLELAIHALGKVAEREKRLAVQTAEPFRPNQAKPHTKRLDAALALKEELTKISKLMLQVENNLGRRPLDTRQGLLWRKQRTLDLIREDRARARELTADAERKLRIATNQFPKLKTVLGIKK</sequence>
<feature type="coiled-coil region" evidence="1">
    <location>
        <begin position="120"/>
        <end position="147"/>
    </location>
</feature>
<proteinExistence type="predicted"/>
<evidence type="ECO:0000313" key="2">
    <source>
        <dbReference type="EMBL" id="HIH07786.1"/>
    </source>
</evidence>
<accession>A0A7J4IXU3</accession>
<dbReference type="EMBL" id="DUFG01000002">
    <property type="protein sequence ID" value="HIH07786.1"/>
    <property type="molecule type" value="Genomic_DNA"/>
</dbReference>
<reference evidence="3" key="1">
    <citation type="journal article" date="2020" name="bioRxiv">
        <title>A rank-normalized archaeal taxonomy based on genome phylogeny resolves widespread incomplete and uneven classifications.</title>
        <authorList>
            <person name="Rinke C."/>
            <person name="Chuvochina M."/>
            <person name="Mussig A.J."/>
            <person name="Chaumeil P.-A."/>
            <person name="Waite D.W."/>
            <person name="Whitman W.B."/>
            <person name="Parks D.H."/>
            <person name="Hugenholtz P."/>
        </authorList>
    </citation>
    <scope>NUCLEOTIDE SEQUENCE [LARGE SCALE GENOMIC DNA]</scope>
</reference>
<name>A0A7J4IXU3_9ARCH</name>